<sequence length="329" mass="38300">MTRWPNKTSCEEADVVYVPFLTCQVGEDDAANKAWLELDRDTEKLLPFVKTKPHLIVLARTEWISRQFDKKSMGHLLDRDHKYNFTYTTIEVFNQVWKDRTGPRNVISVPHPTFLHFHEGMAPEAFDAGVLTARKTRLAIETFYARFDFRKRLKAACEKVPHLCLDLPFDYWHQNNPKVVKQWMDETANSWFCLNPTGDMPTRKSTVDCLMAGTIPVVFDYWVPHTFFFGDVINATDVLIYIDQSKLEKDPMALFEYLGNIPVADRLRMLQNIYKWRQVFNYSLTPKGGDIRFDNLRELQPGDDGFTFVLKAVVRNMCDRKLIGGNKCP</sequence>
<gene>
    <name evidence="5" type="ORF">WJX73_007558</name>
</gene>
<keyword evidence="3" id="KW-0333">Golgi apparatus</keyword>
<dbReference type="Pfam" id="PF03016">
    <property type="entry name" value="Exostosin_GT47"/>
    <property type="match status" value="1"/>
</dbReference>
<evidence type="ECO:0000256" key="3">
    <source>
        <dbReference type="ARBA" id="ARBA00023034"/>
    </source>
</evidence>
<accession>A0AAW1PYW2</accession>
<comment type="similarity">
    <text evidence="2">Belongs to the glycosyltransferase 47 family.</text>
</comment>
<dbReference type="GO" id="GO:0016757">
    <property type="term" value="F:glycosyltransferase activity"/>
    <property type="evidence" value="ECO:0007669"/>
    <property type="project" value="InterPro"/>
</dbReference>
<evidence type="ECO:0000313" key="6">
    <source>
        <dbReference type="Proteomes" id="UP001465755"/>
    </source>
</evidence>
<dbReference type="EMBL" id="JALJOQ010000001">
    <property type="protein sequence ID" value="KAK9815103.1"/>
    <property type="molecule type" value="Genomic_DNA"/>
</dbReference>
<organism evidence="5 6">
    <name type="scientific">Symbiochloris irregularis</name>
    <dbReference type="NCBI Taxonomy" id="706552"/>
    <lineage>
        <taxon>Eukaryota</taxon>
        <taxon>Viridiplantae</taxon>
        <taxon>Chlorophyta</taxon>
        <taxon>core chlorophytes</taxon>
        <taxon>Trebouxiophyceae</taxon>
        <taxon>Trebouxiales</taxon>
        <taxon>Trebouxiaceae</taxon>
        <taxon>Symbiochloris</taxon>
    </lineage>
</organism>
<dbReference type="InterPro" id="IPR040911">
    <property type="entry name" value="Exostosin_GT47"/>
</dbReference>
<evidence type="ECO:0000259" key="4">
    <source>
        <dbReference type="Pfam" id="PF03016"/>
    </source>
</evidence>
<dbReference type="PANTHER" id="PTHR11062">
    <property type="entry name" value="EXOSTOSIN HEPARAN SULFATE GLYCOSYLTRANSFERASE -RELATED"/>
    <property type="match status" value="1"/>
</dbReference>
<evidence type="ECO:0000313" key="5">
    <source>
        <dbReference type="EMBL" id="KAK9815103.1"/>
    </source>
</evidence>
<evidence type="ECO:0000256" key="1">
    <source>
        <dbReference type="ARBA" id="ARBA00004323"/>
    </source>
</evidence>
<protein>
    <recommendedName>
        <fullName evidence="4">Exostosin GT47 domain-containing protein</fullName>
    </recommendedName>
</protein>
<dbReference type="GO" id="GO:0000139">
    <property type="term" value="C:Golgi membrane"/>
    <property type="evidence" value="ECO:0007669"/>
    <property type="project" value="UniProtKB-SubCell"/>
</dbReference>
<proteinExistence type="inferred from homology"/>
<feature type="domain" description="Exostosin GT47" evidence="4">
    <location>
        <begin position="10"/>
        <end position="252"/>
    </location>
</feature>
<keyword evidence="6" id="KW-1185">Reference proteome</keyword>
<comment type="subcellular location">
    <subcellularLocation>
        <location evidence="1">Golgi apparatus membrane</location>
        <topology evidence="1">Single-pass type II membrane protein</topology>
    </subcellularLocation>
</comment>
<dbReference type="Proteomes" id="UP001465755">
    <property type="component" value="Unassembled WGS sequence"/>
</dbReference>
<evidence type="ECO:0000256" key="2">
    <source>
        <dbReference type="ARBA" id="ARBA00010271"/>
    </source>
</evidence>
<name>A0AAW1PYW2_9CHLO</name>
<dbReference type="InterPro" id="IPR004263">
    <property type="entry name" value="Exostosin"/>
</dbReference>
<dbReference type="AlphaFoldDB" id="A0AAW1PYW2"/>
<reference evidence="5 6" key="1">
    <citation type="journal article" date="2024" name="Nat. Commun.">
        <title>Phylogenomics reveals the evolutionary origins of lichenization in chlorophyte algae.</title>
        <authorList>
            <person name="Puginier C."/>
            <person name="Libourel C."/>
            <person name="Otte J."/>
            <person name="Skaloud P."/>
            <person name="Haon M."/>
            <person name="Grisel S."/>
            <person name="Petersen M."/>
            <person name="Berrin J.G."/>
            <person name="Delaux P.M."/>
            <person name="Dal Grande F."/>
            <person name="Keller J."/>
        </authorList>
    </citation>
    <scope>NUCLEOTIDE SEQUENCE [LARGE SCALE GENOMIC DNA]</scope>
    <source>
        <strain evidence="5 6">SAG 2036</strain>
    </source>
</reference>
<comment type="caution">
    <text evidence="5">The sequence shown here is derived from an EMBL/GenBank/DDBJ whole genome shotgun (WGS) entry which is preliminary data.</text>
</comment>